<name>A0A0C1F981_9FLAO</name>
<accession>A0A0C1F981</accession>
<dbReference type="EMBL" id="JSYL01000007">
    <property type="protein sequence ID" value="KIA88463.1"/>
    <property type="molecule type" value="Genomic_DNA"/>
</dbReference>
<evidence type="ECO:0000313" key="2">
    <source>
        <dbReference type="Proteomes" id="UP000031473"/>
    </source>
</evidence>
<evidence type="ECO:0000313" key="1">
    <source>
        <dbReference type="EMBL" id="KIA88463.1"/>
    </source>
</evidence>
<sequence length="147" mass="17450">MFLVNCNSRNSTVSLSSISSERKQIAQNFAQTFLKKCSDKDHSEIRGFNISKRFQLKLSSDSIKKTCERIDRINGKVTVEKLVSVHTNNSPKDFLDVFNFKIKQEKIQTQYYLHLGMYRDQNYVELPFYISTDENYYETVRKKYYKK</sequence>
<keyword evidence="2" id="KW-1185">Reference proteome</keyword>
<dbReference type="AlphaFoldDB" id="A0A0C1F981"/>
<dbReference type="STRING" id="266749.SAMN05421876_10866"/>
<dbReference type="Proteomes" id="UP000031473">
    <property type="component" value="Unassembled WGS sequence"/>
</dbReference>
<reference evidence="1 2" key="1">
    <citation type="submission" date="2014-10" db="EMBL/GenBank/DDBJ databases">
        <title>Kaistella jeonii genome.</title>
        <authorList>
            <person name="Clayton J.T."/>
            <person name="Newman J.D."/>
        </authorList>
    </citation>
    <scope>NUCLEOTIDE SEQUENCE [LARGE SCALE GENOMIC DNA]</scope>
    <source>
        <strain evidence="1 2">DSM 17048</strain>
    </source>
</reference>
<gene>
    <name evidence="1" type="ORF">OA86_10520</name>
</gene>
<organism evidence="1 2">
    <name type="scientific">Kaistella jeonii</name>
    <dbReference type="NCBI Taxonomy" id="266749"/>
    <lineage>
        <taxon>Bacteria</taxon>
        <taxon>Pseudomonadati</taxon>
        <taxon>Bacteroidota</taxon>
        <taxon>Flavobacteriia</taxon>
        <taxon>Flavobacteriales</taxon>
        <taxon>Weeksellaceae</taxon>
        <taxon>Chryseobacterium group</taxon>
        <taxon>Kaistella</taxon>
    </lineage>
</organism>
<proteinExistence type="predicted"/>
<comment type="caution">
    <text evidence="1">The sequence shown here is derived from an EMBL/GenBank/DDBJ whole genome shotgun (WGS) entry which is preliminary data.</text>
</comment>
<protein>
    <submittedName>
        <fullName evidence="1">Uncharacterized protein</fullName>
    </submittedName>
</protein>